<feature type="transmembrane region" description="Helical" evidence="2">
    <location>
        <begin position="44"/>
        <end position="65"/>
    </location>
</feature>
<evidence type="ECO:0000256" key="1">
    <source>
        <dbReference type="SAM" id="MobiDB-lite"/>
    </source>
</evidence>
<gene>
    <name evidence="3" type="ORF">KSX_13210</name>
</gene>
<accession>A0A8J3HZ37</accession>
<dbReference type="Proteomes" id="UP000612362">
    <property type="component" value="Unassembled WGS sequence"/>
</dbReference>
<dbReference type="AlphaFoldDB" id="A0A8J3HZ37"/>
<reference evidence="3" key="1">
    <citation type="submission" date="2020-10" db="EMBL/GenBank/DDBJ databases">
        <title>Taxonomic study of unclassified bacteria belonging to the class Ktedonobacteria.</title>
        <authorList>
            <person name="Yabe S."/>
            <person name="Wang C.M."/>
            <person name="Zheng Y."/>
            <person name="Sakai Y."/>
            <person name="Cavaletti L."/>
            <person name="Monciardini P."/>
            <person name="Donadio S."/>
        </authorList>
    </citation>
    <scope>NUCLEOTIDE SEQUENCE</scope>
    <source>
        <strain evidence="3">SOSP1-1</strain>
    </source>
</reference>
<protein>
    <recommendedName>
        <fullName evidence="5">DUF929 domain-containing protein</fullName>
    </recommendedName>
</protein>
<evidence type="ECO:0000313" key="3">
    <source>
        <dbReference type="EMBL" id="GHO43158.1"/>
    </source>
</evidence>
<feature type="region of interest" description="Disordered" evidence="1">
    <location>
        <begin position="1"/>
        <end position="41"/>
    </location>
</feature>
<evidence type="ECO:0008006" key="5">
    <source>
        <dbReference type="Google" id="ProtNLM"/>
    </source>
</evidence>
<organism evidence="3 4">
    <name type="scientific">Ktedonospora formicarum</name>
    <dbReference type="NCBI Taxonomy" id="2778364"/>
    <lineage>
        <taxon>Bacteria</taxon>
        <taxon>Bacillati</taxon>
        <taxon>Chloroflexota</taxon>
        <taxon>Ktedonobacteria</taxon>
        <taxon>Ktedonobacterales</taxon>
        <taxon>Ktedonobacteraceae</taxon>
        <taxon>Ktedonospora</taxon>
    </lineage>
</organism>
<feature type="compositionally biased region" description="Low complexity" evidence="1">
    <location>
        <begin position="19"/>
        <end position="28"/>
    </location>
</feature>
<proteinExistence type="predicted"/>
<keyword evidence="2" id="KW-0812">Transmembrane</keyword>
<dbReference type="SUPFAM" id="SSF52833">
    <property type="entry name" value="Thioredoxin-like"/>
    <property type="match status" value="1"/>
</dbReference>
<name>A0A8J3HZ37_9CHLR</name>
<keyword evidence="2" id="KW-1133">Transmembrane helix</keyword>
<evidence type="ECO:0000256" key="2">
    <source>
        <dbReference type="SAM" id="Phobius"/>
    </source>
</evidence>
<dbReference type="RefSeq" id="WP_220192643.1">
    <property type="nucleotide sequence ID" value="NZ_BNJF01000001.1"/>
</dbReference>
<dbReference type="Pfam" id="PF06053">
    <property type="entry name" value="DUF929"/>
    <property type="match status" value="1"/>
</dbReference>
<keyword evidence="4" id="KW-1185">Reference proteome</keyword>
<dbReference type="EMBL" id="BNJF01000001">
    <property type="protein sequence ID" value="GHO43158.1"/>
    <property type="molecule type" value="Genomic_DNA"/>
</dbReference>
<feature type="compositionally biased region" description="Polar residues" evidence="1">
    <location>
        <begin position="1"/>
        <end position="11"/>
    </location>
</feature>
<sequence length="329" mass="35421">MANSKQRNSAAQRREQVRQQRNQRLNTNQKRRSRGRRGQRNNQPWLLVGGILVMVAVVIGIFVWASRQQSADVVKGSADAQAALTSLSPQTYKTVGAGNAKTLFKEVPPGTSIPKGPTGKPQLLYVGADWCPYCAAQRWSIVAALSRFGSFGGKIDTISSAEQNIITFSFHGAKYTSPYIDFVAIETQDNNGKTLDTPSAEQRSLIDTYDAPPYTSPSDKGAIPFMLVGNVATSSGSFFPPQTLLNLSYADVANDLKNPNSDVTKGIVGGANYLTAAICKATNNQPADVCTQEPIPTLSSSLFAKSSNPGSTALALNAVQMALPERRRY</sequence>
<evidence type="ECO:0000313" key="4">
    <source>
        <dbReference type="Proteomes" id="UP000612362"/>
    </source>
</evidence>
<feature type="compositionally biased region" description="Basic residues" evidence="1">
    <location>
        <begin position="29"/>
        <end position="39"/>
    </location>
</feature>
<comment type="caution">
    <text evidence="3">The sequence shown here is derived from an EMBL/GenBank/DDBJ whole genome shotgun (WGS) entry which is preliminary data.</text>
</comment>
<dbReference type="InterPro" id="IPR036249">
    <property type="entry name" value="Thioredoxin-like_sf"/>
</dbReference>
<dbReference type="InterPro" id="IPR009272">
    <property type="entry name" value="DUF929"/>
</dbReference>
<keyword evidence="2" id="KW-0472">Membrane</keyword>